<evidence type="ECO:0000313" key="3">
    <source>
        <dbReference type="Proteomes" id="UP000279236"/>
    </source>
</evidence>
<dbReference type="EMBL" id="RSCE01000021">
    <property type="protein sequence ID" value="RSH76738.1"/>
    <property type="molecule type" value="Genomic_DNA"/>
</dbReference>
<feature type="region of interest" description="Disordered" evidence="1">
    <location>
        <begin position="1"/>
        <end position="119"/>
    </location>
</feature>
<comment type="caution">
    <text evidence="2">The sequence shown here is derived from an EMBL/GenBank/DDBJ whole genome shotgun (WGS) entry which is preliminary data.</text>
</comment>
<accession>A0A427XD34</accession>
<sequence length="519" mass="56488">MTHHQFSRAQPFTPTLDTFKPLPNPPGDTCIPVGTELPPVPPPTHRDGRFSIPQRSATMPHLPTNQHPSRPSHVRSASTSALVGRTTAPSAWSGTRSQRPVLTVTPRRTPPPLSPEACNAPPDYWMTEVLEVRVSEEFSPWVYVPQPPLRPVVRKPPASPTNTTPTPSLPQPSVPLSPLVIQNPDDSAEATNCQQTCRPKKPIKPHHLRSKTLDKKLQHPPPSATLTRPALPPRYQPGSEKDSLSRRTLVGHGTPQMHASTPQVSLKVNTTQLGYRLHTGYDRDGDAVILCTEGQVKTGFLVRSTALSRLRYVNGTPLAHANSSSGTFAQAVVTRDAATTAGPIVAVADTSLAISLLLGSLIHGALISTHDTHRLLSVPDYLTLLAMYDKYAVKPHIRAMLVHAIDSRAFELAANLNTPASATSRQTAVTILQLAHAARSARLWEAALAHAPSWATDPWVMGETERDRWGVDLFDVLLALEVLRKGTGERLGNIRVRYSADGTPGVYCAKEPDTVFYLL</sequence>
<dbReference type="STRING" id="105984.A0A427XD34"/>
<reference evidence="2 3" key="1">
    <citation type="submission" date="2018-11" db="EMBL/GenBank/DDBJ databases">
        <title>Genome sequence of Apiotrichum porosum DSM 27194.</title>
        <authorList>
            <person name="Aliyu H."/>
            <person name="Gorte O."/>
            <person name="Ochsenreither K."/>
        </authorList>
    </citation>
    <scope>NUCLEOTIDE SEQUENCE [LARGE SCALE GENOMIC DNA]</scope>
    <source>
        <strain evidence="2 3">DSM 27194</strain>
    </source>
</reference>
<feature type="compositionally biased region" description="Basic residues" evidence="1">
    <location>
        <begin position="198"/>
        <end position="210"/>
    </location>
</feature>
<evidence type="ECO:0000256" key="1">
    <source>
        <dbReference type="SAM" id="MobiDB-lite"/>
    </source>
</evidence>
<protein>
    <submittedName>
        <fullName evidence="2">Uncharacterized protein</fullName>
    </submittedName>
</protein>
<dbReference type="Proteomes" id="UP000279236">
    <property type="component" value="Unassembled WGS sequence"/>
</dbReference>
<keyword evidence="3" id="KW-1185">Reference proteome</keyword>
<dbReference type="GeneID" id="39589858"/>
<dbReference type="AlphaFoldDB" id="A0A427XD34"/>
<feature type="compositionally biased region" description="Polar residues" evidence="1">
    <location>
        <begin position="7"/>
        <end position="16"/>
    </location>
</feature>
<proteinExistence type="predicted"/>
<evidence type="ECO:0000313" key="2">
    <source>
        <dbReference type="EMBL" id="RSH76738.1"/>
    </source>
</evidence>
<name>A0A427XD34_9TREE</name>
<gene>
    <name evidence="2" type="ORF">EHS24_005315</name>
</gene>
<feature type="region of interest" description="Disordered" evidence="1">
    <location>
        <begin position="143"/>
        <end position="246"/>
    </location>
</feature>
<organism evidence="2 3">
    <name type="scientific">Apiotrichum porosum</name>
    <dbReference type="NCBI Taxonomy" id="105984"/>
    <lineage>
        <taxon>Eukaryota</taxon>
        <taxon>Fungi</taxon>
        <taxon>Dikarya</taxon>
        <taxon>Basidiomycota</taxon>
        <taxon>Agaricomycotina</taxon>
        <taxon>Tremellomycetes</taxon>
        <taxon>Trichosporonales</taxon>
        <taxon>Trichosporonaceae</taxon>
        <taxon>Apiotrichum</taxon>
    </lineage>
</organism>
<dbReference type="RefSeq" id="XP_028471885.1">
    <property type="nucleotide sequence ID" value="XM_028620843.1"/>
</dbReference>
<feature type="compositionally biased region" description="Polar residues" evidence="1">
    <location>
        <begin position="53"/>
        <end position="98"/>
    </location>
</feature>